<name>A0A7W4UGP5_9CELL</name>
<dbReference type="AlphaFoldDB" id="A0A7W4UGP5"/>
<reference evidence="2 3" key="2">
    <citation type="submission" date="2020-08" db="EMBL/GenBank/DDBJ databases">
        <authorList>
            <person name="Partida-Martinez L."/>
            <person name="Huntemann M."/>
            <person name="Clum A."/>
            <person name="Wang J."/>
            <person name="Palaniappan K."/>
            <person name="Ritter S."/>
            <person name="Chen I.-M."/>
            <person name="Stamatis D."/>
            <person name="Reddy T."/>
            <person name="O'Malley R."/>
            <person name="Daum C."/>
            <person name="Shapiro N."/>
            <person name="Ivanova N."/>
            <person name="Kyrpides N."/>
            <person name="Woyke T."/>
        </authorList>
    </citation>
    <scope>NUCLEOTIDE SEQUENCE [LARGE SCALE GENOMIC DNA]</scope>
    <source>
        <strain evidence="2 3">RAS26</strain>
    </source>
</reference>
<accession>A0A7W4UGP5</accession>
<organism evidence="2 3">
    <name type="scientific">Cellulomonas cellasea</name>
    <dbReference type="NCBI Taxonomy" id="43670"/>
    <lineage>
        <taxon>Bacteria</taxon>
        <taxon>Bacillati</taxon>
        <taxon>Actinomycetota</taxon>
        <taxon>Actinomycetes</taxon>
        <taxon>Micrococcales</taxon>
        <taxon>Cellulomonadaceae</taxon>
        <taxon>Cellulomonas</taxon>
    </lineage>
</organism>
<dbReference type="RefSeq" id="WP_183296311.1">
    <property type="nucleotide sequence ID" value="NZ_JACHVX010000003.1"/>
</dbReference>
<keyword evidence="1" id="KW-1133">Transmembrane helix</keyword>
<keyword evidence="1" id="KW-0472">Membrane</keyword>
<keyword evidence="1" id="KW-0812">Transmembrane</keyword>
<proteinExistence type="predicted"/>
<feature type="transmembrane region" description="Helical" evidence="1">
    <location>
        <begin position="67"/>
        <end position="88"/>
    </location>
</feature>
<feature type="transmembrane region" description="Helical" evidence="1">
    <location>
        <begin position="95"/>
        <end position="115"/>
    </location>
</feature>
<dbReference type="EMBL" id="JACHVX010000003">
    <property type="protein sequence ID" value="MBB2923479.1"/>
    <property type="molecule type" value="Genomic_DNA"/>
</dbReference>
<evidence type="ECO:0000256" key="1">
    <source>
        <dbReference type="SAM" id="Phobius"/>
    </source>
</evidence>
<protein>
    <submittedName>
        <fullName evidence="2">Uncharacterized protein</fullName>
    </submittedName>
</protein>
<dbReference type="Proteomes" id="UP000518206">
    <property type="component" value="Unassembled WGS sequence"/>
</dbReference>
<evidence type="ECO:0000313" key="3">
    <source>
        <dbReference type="Proteomes" id="UP000518206"/>
    </source>
</evidence>
<evidence type="ECO:0000313" key="2">
    <source>
        <dbReference type="EMBL" id="MBB2923479.1"/>
    </source>
</evidence>
<reference evidence="2 3" key="1">
    <citation type="submission" date="2020-08" db="EMBL/GenBank/DDBJ databases">
        <title>The Agave Microbiome: Exploring the role of microbial communities in plant adaptations to desert environments.</title>
        <authorList>
            <person name="Partida-Martinez L.P."/>
        </authorList>
    </citation>
    <scope>NUCLEOTIDE SEQUENCE [LARGE SCALE GENOMIC DNA]</scope>
    <source>
        <strain evidence="2 3">RAS26</strain>
    </source>
</reference>
<feature type="transmembrane region" description="Helical" evidence="1">
    <location>
        <begin position="41"/>
        <end position="61"/>
    </location>
</feature>
<sequence>MPSSPAEPEPGDAVVLLVDDWPGTFEIPDDAEDRLGAGPRWLVPAAGVLGLVLATLLVRVAEVSPTGVWLLGAAVVLSCVGALALNLGGPRGETAAVAGATVGWVQVAVAVLALADVGARLAALLLLVGVGGQVLFVERQRALLRRRRDTVLAARGGTRSEGWVVAVTGPPWSRVLRVEPTDAGSGPWTATHTDWRSVRPGVGHPVSIWRTESAGSAVVLLPRVVR</sequence>
<comment type="caution">
    <text evidence="2">The sequence shown here is derived from an EMBL/GenBank/DDBJ whole genome shotgun (WGS) entry which is preliminary data.</text>
</comment>
<gene>
    <name evidence="2" type="ORF">FHR80_002404</name>
</gene>